<accession>A0ACC2IUJ6</accession>
<evidence type="ECO:0000313" key="1">
    <source>
        <dbReference type="EMBL" id="KAJ8118738.1"/>
    </source>
</evidence>
<organism evidence="1 2">
    <name type="scientific">Boeremia exigua</name>
    <dbReference type="NCBI Taxonomy" id="749465"/>
    <lineage>
        <taxon>Eukaryota</taxon>
        <taxon>Fungi</taxon>
        <taxon>Dikarya</taxon>
        <taxon>Ascomycota</taxon>
        <taxon>Pezizomycotina</taxon>
        <taxon>Dothideomycetes</taxon>
        <taxon>Pleosporomycetidae</taxon>
        <taxon>Pleosporales</taxon>
        <taxon>Pleosporineae</taxon>
        <taxon>Didymellaceae</taxon>
        <taxon>Boeremia</taxon>
    </lineage>
</organism>
<keyword evidence="2" id="KW-1185">Reference proteome</keyword>
<protein>
    <submittedName>
        <fullName evidence="1">Uncharacterized protein</fullName>
    </submittedName>
</protein>
<name>A0ACC2IUJ6_9PLEO</name>
<dbReference type="Proteomes" id="UP001153331">
    <property type="component" value="Unassembled WGS sequence"/>
</dbReference>
<gene>
    <name evidence="1" type="ORF">OPT61_g339</name>
</gene>
<comment type="caution">
    <text evidence="1">The sequence shown here is derived from an EMBL/GenBank/DDBJ whole genome shotgun (WGS) entry which is preliminary data.</text>
</comment>
<proteinExistence type="predicted"/>
<reference evidence="1" key="1">
    <citation type="submission" date="2022-11" db="EMBL/GenBank/DDBJ databases">
        <title>Genome Sequence of Boeremia exigua.</title>
        <authorList>
            <person name="Buettner E."/>
        </authorList>
    </citation>
    <scope>NUCLEOTIDE SEQUENCE</scope>
    <source>
        <strain evidence="1">CU02</strain>
    </source>
</reference>
<evidence type="ECO:0000313" key="2">
    <source>
        <dbReference type="Proteomes" id="UP001153331"/>
    </source>
</evidence>
<dbReference type="EMBL" id="JAPHNI010000011">
    <property type="protein sequence ID" value="KAJ8118738.1"/>
    <property type="molecule type" value="Genomic_DNA"/>
</dbReference>
<sequence>MLLVGHYARRSGGPSVWALATGTCVRYHHGETSRVVPLTQDIHTSKIYYDLPVKSMGGYKTSSDSRPNGMSPARRVERDIVEAMIHFLFLLTGRLERTFNLPNPDLLSNFKSACRNYRRETTRSRAASVALMEECEAIEAHNLSRQTVAQQSPDAWGQSESDRNEEDAVLVSQSLRNASNKRSRNASSHRSPRSTLYAHIDVYEANVRAQFEQQILDLEAQVKSQEAKLKSQEASCAMQKEKIEDLETRIAKEEGINKKAEREMEWRAQAESEAISNSELVSELSKKTNAAREWRKLAFDWRSRAVRAGVPCNGRSKRGREKKRNRENRAARKSLQEQDHNDAVIAKKEATNIDAFRGVLEHETLRNQVREIIWDDARLEDYEQRPLQSRKTPFEYYVTIVRDQTSNIQRQKENVRKAKLRRSGVRNMLSLRESYDLYNRLYIEQQVIIKSGEDTEALMLGLKSFPALKRVTVTPSAWRNGVYTYMMLLPWDEVYEEWRGYQIVVDAVLATSSAHKVEELIIDSNDELTGISHQLFASKENIGYASTVQLFQAIRLTTLELCLNPTEARMIDFNFLRNSLLRSALSHLSSLKRLTLSHGVDRSFTQNLVNIEEIIPLDTLAPTLQYLKLQHFHFRGESLYSGLIFLPALKTIVLDSIDLSDEFTWQAFFFRVKRELVQDTTSSPSWSPGMPELIVKNRIDKLNNRLDSSAEVQAFLFEDGDCPFAEETPQAAGVGWVVSIWDYVESYDTGPRGVGPPSAA</sequence>